<proteinExistence type="inferred from homology"/>
<dbReference type="InterPro" id="IPR020861">
    <property type="entry name" value="Triosephosphate_isomerase_AS"/>
</dbReference>
<dbReference type="HAMAP" id="MF_00147_B">
    <property type="entry name" value="TIM_B"/>
    <property type="match status" value="1"/>
</dbReference>
<accession>A0ABQ0K0E9</accession>
<feature type="active site" description="Electrophile" evidence="6">
    <location>
        <position position="96"/>
    </location>
</feature>
<dbReference type="EMBL" id="BAFN01000001">
    <property type="protein sequence ID" value="GAN34549.1"/>
    <property type="molecule type" value="Genomic_DNA"/>
</dbReference>
<dbReference type="PROSITE" id="PS51440">
    <property type="entry name" value="TIM_2"/>
    <property type="match status" value="1"/>
</dbReference>
<dbReference type="InterPro" id="IPR035990">
    <property type="entry name" value="TIM_sf"/>
</dbReference>
<keyword evidence="5 6" id="KW-0413">Isomerase</keyword>
<feature type="binding site" evidence="6">
    <location>
        <position position="174"/>
    </location>
    <ligand>
        <name>substrate</name>
    </ligand>
</feature>
<dbReference type="SUPFAM" id="SSF51351">
    <property type="entry name" value="Triosephosphate isomerase (TIM)"/>
    <property type="match status" value="1"/>
</dbReference>
<evidence type="ECO:0000313" key="9">
    <source>
        <dbReference type="Proteomes" id="UP000032309"/>
    </source>
</evidence>
<dbReference type="InterPro" id="IPR013785">
    <property type="entry name" value="Aldolase_TIM"/>
</dbReference>
<dbReference type="EC" id="5.3.1.1" evidence="6 7"/>
<evidence type="ECO:0000256" key="7">
    <source>
        <dbReference type="RuleBase" id="RU363013"/>
    </source>
</evidence>
<keyword evidence="3 6" id="KW-0963">Cytoplasm</keyword>
<evidence type="ECO:0000256" key="6">
    <source>
        <dbReference type="HAMAP-Rule" id="MF_00147"/>
    </source>
</evidence>
<evidence type="ECO:0000256" key="4">
    <source>
        <dbReference type="ARBA" id="ARBA00023152"/>
    </source>
</evidence>
<feature type="binding site" evidence="6">
    <location>
        <position position="214"/>
    </location>
    <ligand>
        <name>substrate</name>
    </ligand>
</feature>
<evidence type="ECO:0000313" key="8">
    <source>
        <dbReference type="EMBL" id="GAN34549.1"/>
    </source>
</evidence>
<dbReference type="NCBIfam" id="TIGR00419">
    <property type="entry name" value="tim"/>
    <property type="match status" value="1"/>
</dbReference>
<dbReference type="Gene3D" id="3.20.20.70">
    <property type="entry name" value="Aldolase class I"/>
    <property type="match status" value="1"/>
</dbReference>
<gene>
    <name evidence="6" type="primary">tpiA</name>
    <name evidence="8" type="ORF">BROSI_A3087</name>
</gene>
<dbReference type="InterPro" id="IPR000652">
    <property type="entry name" value="Triosephosphate_isomerase"/>
</dbReference>
<keyword evidence="9" id="KW-1185">Reference proteome</keyword>
<dbReference type="CDD" id="cd00311">
    <property type="entry name" value="TIM"/>
    <property type="match status" value="1"/>
</dbReference>
<keyword evidence="4 6" id="KW-0324">Glycolysis</keyword>
<sequence length="254" mass="27859">MIKKPFIVGNWKMNLTLREGVEFAKSLRNSLNDRNEVICGICPSFVFLNDICKVLKGSGICVAAQNIHSEKNGAYTGEISAIMVKEVGCTHVLIGHSERRHIFNEADAFINAKIKVALSVNLKPIFCVGETLHEREDEKTRYVIENQLTGGLRGISADHIRDIVIAYEPVWAIGTGKTALPQDANEVHSFIRSFITVEYGIDTANSLYIQYGGSVKPENAGDLMAQPEIDGLLVGGASIQLESFLEIVEVASTH</sequence>
<protein>
    <recommendedName>
        <fullName evidence="6 7">Triosephosphate isomerase</fullName>
        <shortName evidence="6">TIM</shortName>
        <shortName evidence="6">TPI</shortName>
        <ecNumber evidence="6 7">5.3.1.1</ecNumber>
    </recommendedName>
    <alternativeName>
        <fullName evidence="6">Triose-phosphate isomerase</fullName>
    </alternativeName>
</protein>
<dbReference type="GO" id="GO:0016853">
    <property type="term" value="F:isomerase activity"/>
    <property type="evidence" value="ECO:0007669"/>
    <property type="project" value="UniProtKB-KW"/>
</dbReference>
<reference evidence="9" key="1">
    <citation type="journal article" date="2015" name="Genome Announc.">
        <title>Draft Genome Sequence of an Anaerobic Ammonium-Oxidizing Bacterium, "Candidatus Brocadia sinica".</title>
        <authorList>
            <person name="Oshiki M."/>
            <person name="Shinyako-Hata K."/>
            <person name="Satoh H."/>
            <person name="Okabe S."/>
        </authorList>
    </citation>
    <scope>NUCLEOTIDE SEQUENCE [LARGE SCALE GENOMIC DNA]</scope>
    <source>
        <strain evidence="9">JPN1</strain>
    </source>
</reference>
<evidence type="ECO:0000256" key="2">
    <source>
        <dbReference type="ARBA" id="ARBA00022432"/>
    </source>
</evidence>
<dbReference type="PROSITE" id="PS00171">
    <property type="entry name" value="TIM_1"/>
    <property type="match status" value="1"/>
</dbReference>
<dbReference type="Proteomes" id="UP000032309">
    <property type="component" value="Unassembled WGS sequence"/>
</dbReference>
<evidence type="ECO:0000256" key="5">
    <source>
        <dbReference type="ARBA" id="ARBA00023235"/>
    </source>
</evidence>
<evidence type="ECO:0000256" key="3">
    <source>
        <dbReference type="ARBA" id="ARBA00022490"/>
    </source>
</evidence>
<comment type="pathway">
    <text evidence="6 7">Carbohydrate degradation; glycolysis; D-glyceraldehyde 3-phosphate from glycerone phosphate: step 1/1.</text>
</comment>
<dbReference type="Pfam" id="PF00121">
    <property type="entry name" value="TIM"/>
    <property type="match status" value="1"/>
</dbReference>
<comment type="catalytic activity">
    <reaction evidence="6 7">
        <text>D-glyceraldehyde 3-phosphate = dihydroxyacetone phosphate</text>
        <dbReference type="Rhea" id="RHEA:18585"/>
        <dbReference type="ChEBI" id="CHEBI:57642"/>
        <dbReference type="ChEBI" id="CHEBI:59776"/>
        <dbReference type="EC" id="5.3.1.1"/>
    </reaction>
</comment>
<comment type="function">
    <text evidence="6">Involved in the gluconeogenesis. Catalyzes stereospecifically the conversion of dihydroxyacetone phosphate (DHAP) to D-glyceraldehyde-3-phosphate (G3P).</text>
</comment>
<comment type="similarity">
    <text evidence="1 6 7">Belongs to the triosephosphate isomerase family.</text>
</comment>
<dbReference type="PANTHER" id="PTHR21139:SF42">
    <property type="entry name" value="TRIOSEPHOSPHATE ISOMERASE"/>
    <property type="match status" value="1"/>
</dbReference>
<feature type="binding site" evidence="6">
    <location>
        <begin position="10"/>
        <end position="12"/>
    </location>
    <ligand>
        <name>substrate</name>
    </ligand>
</feature>
<comment type="subcellular location">
    <subcellularLocation>
        <location evidence="6 7">Cytoplasm</location>
    </subcellularLocation>
</comment>
<dbReference type="InterPro" id="IPR022896">
    <property type="entry name" value="TrioseP_Isoase_bac/euk"/>
</dbReference>
<evidence type="ECO:0000256" key="1">
    <source>
        <dbReference type="ARBA" id="ARBA00007422"/>
    </source>
</evidence>
<dbReference type="PANTHER" id="PTHR21139">
    <property type="entry name" value="TRIOSEPHOSPHATE ISOMERASE"/>
    <property type="match status" value="1"/>
</dbReference>
<comment type="pathway">
    <text evidence="6 7">Carbohydrate biosynthesis; gluconeogenesis.</text>
</comment>
<feature type="binding site" evidence="6">
    <location>
        <begin position="235"/>
        <end position="236"/>
    </location>
    <ligand>
        <name>substrate</name>
    </ligand>
</feature>
<comment type="caution">
    <text evidence="8">The sequence shown here is derived from an EMBL/GenBank/DDBJ whole genome shotgun (WGS) entry which is preliminary data.</text>
</comment>
<keyword evidence="2 6" id="KW-0312">Gluconeogenesis</keyword>
<feature type="active site" description="Proton acceptor" evidence="6">
    <location>
        <position position="168"/>
    </location>
</feature>
<comment type="subunit">
    <text evidence="6 7">Homodimer.</text>
</comment>
<name>A0ABQ0K0E9_9BACT</name>
<organism evidence="8 9">
    <name type="scientific">Candidatus Brocadia sinica JPN1</name>
    <dbReference type="NCBI Taxonomy" id="1197129"/>
    <lineage>
        <taxon>Bacteria</taxon>
        <taxon>Pseudomonadati</taxon>
        <taxon>Planctomycetota</taxon>
        <taxon>Candidatus Brocadiia</taxon>
        <taxon>Candidatus Brocadiales</taxon>
        <taxon>Candidatus Brocadiaceae</taxon>
        <taxon>Candidatus Brocadia</taxon>
    </lineage>
</organism>